<gene>
    <name evidence="1" type="ORF">SAE02_56900</name>
</gene>
<dbReference type="EMBL" id="BJYZ01000029">
    <property type="protein sequence ID" value="GEO41542.1"/>
    <property type="molecule type" value="Genomic_DNA"/>
</dbReference>
<name>A0A512DYP2_9PROT</name>
<evidence type="ECO:0000313" key="2">
    <source>
        <dbReference type="Proteomes" id="UP000321523"/>
    </source>
</evidence>
<dbReference type="AlphaFoldDB" id="A0A512DYP2"/>
<sequence>MRYWRNHGLYLLLHFDFLRLAALQETIVSIETTVTLFKDNTTSRQVLQELYNAGFRNEFWIFGDSSEAWGNETAGTNPMESSKHQYGGETTEVGILSRLGVPENEAEAYMDDVRKGGVLVIGQVNDERAQEVRDILGRHEPVRSSMPAG</sequence>
<reference evidence="1 2" key="1">
    <citation type="submission" date="2019-07" db="EMBL/GenBank/DDBJ databases">
        <title>Whole genome shotgun sequence of Skermanella aerolata NBRC 106429.</title>
        <authorList>
            <person name="Hosoyama A."/>
            <person name="Uohara A."/>
            <person name="Ohji S."/>
            <person name="Ichikawa N."/>
        </authorList>
    </citation>
    <scope>NUCLEOTIDE SEQUENCE [LARGE SCALE GENOMIC DNA]</scope>
    <source>
        <strain evidence="1 2">NBRC 106429</strain>
    </source>
</reference>
<comment type="caution">
    <text evidence="1">The sequence shown here is derived from an EMBL/GenBank/DDBJ whole genome shotgun (WGS) entry which is preliminary data.</text>
</comment>
<evidence type="ECO:0000313" key="1">
    <source>
        <dbReference type="EMBL" id="GEO41542.1"/>
    </source>
</evidence>
<organism evidence="1 2">
    <name type="scientific">Skermanella aerolata</name>
    <dbReference type="NCBI Taxonomy" id="393310"/>
    <lineage>
        <taxon>Bacteria</taxon>
        <taxon>Pseudomonadati</taxon>
        <taxon>Pseudomonadota</taxon>
        <taxon>Alphaproteobacteria</taxon>
        <taxon>Rhodospirillales</taxon>
        <taxon>Azospirillaceae</taxon>
        <taxon>Skermanella</taxon>
    </lineage>
</organism>
<dbReference type="Proteomes" id="UP000321523">
    <property type="component" value="Unassembled WGS sequence"/>
</dbReference>
<accession>A0A512DYP2</accession>
<proteinExistence type="predicted"/>
<keyword evidence="2" id="KW-1185">Reference proteome</keyword>
<protein>
    <submittedName>
        <fullName evidence="1">Uncharacterized protein</fullName>
    </submittedName>
</protein>